<dbReference type="AlphaFoldDB" id="A0ABD3XW80"/>
<reference evidence="4 5" key="1">
    <citation type="submission" date="2024-11" db="EMBL/GenBank/DDBJ databases">
        <title>Chromosome-level genome assembly of the freshwater bivalve Anodonta woodiana.</title>
        <authorList>
            <person name="Chen X."/>
        </authorList>
    </citation>
    <scope>NUCLEOTIDE SEQUENCE [LARGE SCALE GENOMIC DNA]</scope>
    <source>
        <strain evidence="4">MN2024</strain>
        <tissue evidence="4">Gills</tissue>
    </source>
</reference>
<dbReference type="Proteomes" id="UP001634394">
    <property type="component" value="Unassembled WGS sequence"/>
</dbReference>
<name>A0ABD3XW80_SINWO</name>
<evidence type="ECO:0000256" key="1">
    <source>
        <dbReference type="ARBA" id="ARBA00022729"/>
    </source>
</evidence>
<protein>
    <recommendedName>
        <fullName evidence="6">Protein sleepless</fullName>
    </recommendedName>
</protein>
<evidence type="ECO:0000313" key="5">
    <source>
        <dbReference type="Proteomes" id="UP001634394"/>
    </source>
</evidence>
<dbReference type="InterPro" id="IPR031424">
    <property type="entry name" value="QVR-like"/>
</dbReference>
<feature type="signal peptide" evidence="3">
    <location>
        <begin position="1"/>
        <end position="23"/>
    </location>
</feature>
<keyword evidence="1 3" id="KW-0732">Signal</keyword>
<evidence type="ECO:0000256" key="3">
    <source>
        <dbReference type="SAM" id="SignalP"/>
    </source>
</evidence>
<keyword evidence="5" id="KW-1185">Reference proteome</keyword>
<evidence type="ECO:0000313" key="4">
    <source>
        <dbReference type="EMBL" id="KAL3889816.1"/>
    </source>
</evidence>
<accession>A0ABD3XW80</accession>
<dbReference type="Pfam" id="PF17064">
    <property type="entry name" value="QVR"/>
    <property type="match status" value="1"/>
</dbReference>
<feature type="chain" id="PRO_5044781110" description="Protein sleepless" evidence="3">
    <location>
        <begin position="24"/>
        <end position="122"/>
    </location>
</feature>
<evidence type="ECO:0008006" key="6">
    <source>
        <dbReference type="Google" id="ProtNLM"/>
    </source>
</evidence>
<evidence type="ECO:0000256" key="2">
    <source>
        <dbReference type="ARBA" id="ARBA00023180"/>
    </source>
</evidence>
<comment type="caution">
    <text evidence="4">The sequence shown here is derived from an EMBL/GenBank/DDBJ whole genome shotgun (WGS) entry which is preliminary data.</text>
</comment>
<dbReference type="InterPro" id="IPR050975">
    <property type="entry name" value="Sleep_regulator"/>
</dbReference>
<proteinExistence type="predicted"/>
<organism evidence="4 5">
    <name type="scientific">Sinanodonta woodiana</name>
    <name type="common">Chinese pond mussel</name>
    <name type="synonym">Anodonta woodiana</name>
    <dbReference type="NCBI Taxonomy" id="1069815"/>
    <lineage>
        <taxon>Eukaryota</taxon>
        <taxon>Metazoa</taxon>
        <taxon>Spiralia</taxon>
        <taxon>Lophotrochozoa</taxon>
        <taxon>Mollusca</taxon>
        <taxon>Bivalvia</taxon>
        <taxon>Autobranchia</taxon>
        <taxon>Heteroconchia</taxon>
        <taxon>Palaeoheterodonta</taxon>
        <taxon>Unionida</taxon>
        <taxon>Unionoidea</taxon>
        <taxon>Unionidae</taxon>
        <taxon>Unioninae</taxon>
        <taxon>Sinanodonta</taxon>
    </lineage>
</organism>
<gene>
    <name evidence="4" type="ORF">ACJMK2_002144</name>
</gene>
<dbReference type="PANTHER" id="PTHR33562">
    <property type="entry name" value="ATILLA, ISOFORM B-RELATED-RELATED"/>
    <property type="match status" value="1"/>
</dbReference>
<sequence length="122" mass="13472">MCILEIKFLVILGILIGLKRANAVTCYKCDLLDKMCYDPFKKTGDKIAKCYPGSCYKFKSSSVTRRGCQTKNETKYECANDVFDGVSGLLCSCKENLCNNALPVGSSITIMAAAMINNIFLR</sequence>
<keyword evidence="2" id="KW-0325">Glycoprotein</keyword>
<dbReference type="EMBL" id="JBJQND010000001">
    <property type="protein sequence ID" value="KAL3889816.1"/>
    <property type="molecule type" value="Genomic_DNA"/>
</dbReference>